<dbReference type="SUPFAM" id="SSF55729">
    <property type="entry name" value="Acyl-CoA N-acyltransferases (Nat)"/>
    <property type="match status" value="1"/>
</dbReference>
<evidence type="ECO:0000313" key="2">
    <source>
        <dbReference type="EMBL" id="ASB39996.1"/>
    </source>
</evidence>
<feature type="domain" description="N-acetyltransferase" evidence="1">
    <location>
        <begin position="28"/>
        <end position="184"/>
    </location>
</feature>
<keyword evidence="3" id="KW-1185">Reference proteome</keyword>
<dbReference type="Gene3D" id="3.40.630.30">
    <property type="match status" value="1"/>
</dbReference>
<dbReference type="InterPro" id="IPR000182">
    <property type="entry name" value="GNAT_dom"/>
</dbReference>
<reference evidence="3" key="1">
    <citation type="submission" date="2017-05" db="EMBL/GenBank/DDBJ databases">
        <title>Improved OligoMM genomes.</title>
        <authorList>
            <person name="Garzetti D."/>
        </authorList>
    </citation>
    <scope>NUCLEOTIDE SEQUENCE [LARGE SCALE GENOMIC DNA]</scope>
    <source>
        <strain evidence="3">KB18</strain>
    </source>
</reference>
<name>A0ABN5A016_9FIRM</name>
<dbReference type="InterPro" id="IPR016181">
    <property type="entry name" value="Acyl_CoA_acyltransferase"/>
</dbReference>
<evidence type="ECO:0000313" key="3">
    <source>
        <dbReference type="Proteomes" id="UP000196710"/>
    </source>
</evidence>
<sequence length="184" mass="21214">MPDRRDISGARGYDHREEGGDILMASPVILEPLTKEKLEEARGIQREDISEEFVDGIDTLWELTQYGEEHSCIGRTFLIRYEGKCAGVLLLGEAIPWETDPPQMRERPFYRLMGFVLDRKFRNLGIGGQALELAIESVYCEFGKRPIALGVHRDNSGAERFYLRHGFRKTAYMEGNDYYFLRSI</sequence>
<proteinExistence type="predicted"/>
<dbReference type="Proteomes" id="UP000196710">
    <property type="component" value="Chromosome"/>
</dbReference>
<dbReference type="PROSITE" id="PS51186">
    <property type="entry name" value="GNAT"/>
    <property type="match status" value="1"/>
</dbReference>
<accession>A0ABN5A016</accession>
<evidence type="ECO:0000259" key="1">
    <source>
        <dbReference type="PROSITE" id="PS51186"/>
    </source>
</evidence>
<dbReference type="Pfam" id="PF00583">
    <property type="entry name" value="Acetyltransf_1"/>
    <property type="match status" value="1"/>
</dbReference>
<dbReference type="EMBL" id="CP021422">
    <property type="protein sequence ID" value="ASB39996.1"/>
    <property type="molecule type" value="Genomic_DNA"/>
</dbReference>
<protein>
    <recommendedName>
        <fullName evidence="1">N-acetyltransferase domain-containing protein</fullName>
    </recommendedName>
</protein>
<organism evidence="2 3">
    <name type="scientific">Acutalibacter muris</name>
    <dbReference type="NCBI Taxonomy" id="1796620"/>
    <lineage>
        <taxon>Bacteria</taxon>
        <taxon>Bacillati</taxon>
        <taxon>Bacillota</taxon>
        <taxon>Clostridia</taxon>
        <taxon>Eubacteriales</taxon>
        <taxon>Acutalibacteraceae</taxon>
        <taxon>Acutalibacter</taxon>
    </lineage>
</organism>
<gene>
    <name evidence="2" type="ORF">ADH66_04585</name>
</gene>